<dbReference type="SUPFAM" id="SSF55486">
    <property type="entry name" value="Metalloproteases ('zincins'), catalytic domain"/>
    <property type="match status" value="1"/>
</dbReference>
<evidence type="ECO:0000256" key="7">
    <source>
        <dbReference type="ARBA" id="ARBA00022833"/>
    </source>
</evidence>
<keyword evidence="4" id="KW-0645">Protease</keyword>
<feature type="chain" id="PRO_5046852870" description="Endothelin-converting enzyme 1" evidence="9">
    <location>
        <begin position="29"/>
        <end position="738"/>
    </location>
</feature>
<dbReference type="InterPro" id="IPR008753">
    <property type="entry name" value="Peptidase_M13_N"/>
</dbReference>
<comment type="similarity">
    <text evidence="3">Belongs to the peptidase M13 family.</text>
</comment>
<dbReference type="InterPro" id="IPR024079">
    <property type="entry name" value="MetalloPept_cat_dom_sf"/>
</dbReference>
<dbReference type="Pfam" id="PF01431">
    <property type="entry name" value="Peptidase_M13"/>
    <property type="match status" value="1"/>
</dbReference>
<evidence type="ECO:0000313" key="13">
    <source>
        <dbReference type="Proteomes" id="UP001642540"/>
    </source>
</evidence>
<evidence type="ECO:0000256" key="6">
    <source>
        <dbReference type="ARBA" id="ARBA00022801"/>
    </source>
</evidence>
<keyword evidence="8" id="KW-0482">Metalloprotease</keyword>
<feature type="signal peptide" evidence="9">
    <location>
        <begin position="1"/>
        <end position="28"/>
    </location>
</feature>
<dbReference type="InterPro" id="IPR018497">
    <property type="entry name" value="Peptidase_M13_C"/>
</dbReference>
<evidence type="ECO:0000256" key="2">
    <source>
        <dbReference type="ARBA" id="ARBA00004401"/>
    </source>
</evidence>
<evidence type="ECO:0000256" key="3">
    <source>
        <dbReference type="ARBA" id="ARBA00007357"/>
    </source>
</evidence>
<comment type="cofactor">
    <cofactor evidence="1">
        <name>Zn(2+)</name>
        <dbReference type="ChEBI" id="CHEBI:29105"/>
    </cofactor>
</comment>
<dbReference type="InterPro" id="IPR000718">
    <property type="entry name" value="Peptidase_M13"/>
</dbReference>
<dbReference type="InterPro" id="IPR042089">
    <property type="entry name" value="Peptidase_M13_dom_2"/>
</dbReference>
<feature type="domain" description="Peptidase M13 N-terminal" evidence="11">
    <location>
        <begin position="149"/>
        <end position="464"/>
    </location>
</feature>
<evidence type="ECO:0000256" key="9">
    <source>
        <dbReference type="SAM" id="SignalP"/>
    </source>
</evidence>
<evidence type="ECO:0000256" key="4">
    <source>
        <dbReference type="ARBA" id="ARBA00022670"/>
    </source>
</evidence>
<evidence type="ECO:0000256" key="8">
    <source>
        <dbReference type="ARBA" id="ARBA00023049"/>
    </source>
</evidence>
<organism evidence="12 13">
    <name type="scientific">Orchesella dallaii</name>
    <dbReference type="NCBI Taxonomy" id="48710"/>
    <lineage>
        <taxon>Eukaryota</taxon>
        <taxon>Metazoa</taxon>
        <taxon>Ecdysozoa</taxon>
        <taxon>Arthropoda</taxon>
        <taxon>Hexapoda</taxon>
        <taxon>Collembola</taxon>
        <taxon>Entomobryomorpha</taxon>
        <taxon>Entomobryoidea</taxon>
        <taxon>Orchesellidae</taxon>
        <taxon>Orchesellinae</taxon>
        <taxon>Orchesella</taxon>
    </lineage>
</organism>
<keyword evidence="9" id="KW-0732">Signal</keyword>
<evidence type="ECO:0008006" key="14">
    <source>
        <dbReference type="Google" id="ProtNLM"/>
    </source>
</evidence>
<dbReference type="PANTHER" id="PTHR11733">
    <property type="entry name" value="ZINC METALLOPROTEASE FAMILY M13 NEPRILYSIN-RELATED"/>
    <property type="match status" value="1"/>
</dbReference>
<evidence type="ECO:0000256" key="5">
    <source>
        <dbReference type="ARBA" id="ARBA00022723"/>
    </source>
</evidence>
<dbReference type="EMBL" id="CAXLJM020000026">
    <property type="protein sequence ID" value="CAL8093726.1"/>
    <property type="molecule type" value="Genomic_DNA"/>
</dbReference>
<gene>
    <name evidence="12" type="ORF">ODALV1_LOCUS8577</name>
</gene>
<dbReference type="Gene3D" id="3.40.390.10">
    <property type="entry name" value="Collagenase (Catalytic Domain)"/>
    <property type="match status" value="1"/>
</dbReference>
<sequence>MGARWDLQLRLLLWVVLASLVIVPLAKAQRSPPTNQRRGQDEFQKNLKQLQELKQLATKGGHSNPDSITKFDPQVCYTYDCIEAAKEFMVATNFTLNPCQDGNWLRYTCVRRTMIIEGDDELDDMHQQGQVGYLGSVALGQTLAILESKNLPPILKKAATYYAQCEKWKHGITEKDQVDGILKYLNTFGDWPLLTGKNAPGPKFNWQKMMANTMKIAVTYGVAPYLFDIFIENDDIPLLFTGELDLHLSDNEIIEVVKILSKGRRNITVNDKQLKEMKQFMEKLTHPAEDKIGVNSIKNITRQHNFGRNFKLDEFYKEMLAGTRVKVTPDTLVSSDIEWLKKHVKTINEADPRVVSNVLFLQTAAALLSRLTTLTHAEDLPDLEKYRSNGPLDCVRDAYEKFDYAMSHEYIRRYYDHNGTPIVVKLVDDLKYGFVKAVEKSKFLTSQSKVFAIDKAKDIHTFIAAENWVLNEEKLKQYYTKMEVSQDKDFVSNHVAGLRFQWAKFLELKDANIFNYLVGDAYTGYLGSRYNHHFNEIRIQASLAQKPLFNFRYPGFMNYGGIGTIIAHELAHSFDTNGVHFDKQGQRGDFWDESSYDNYYKWANAVVKDYGSGRHNEVDPWGSRALANIDHGQAINDHIADIVGVYMAYNAYQKYLADLKIDGKKEMVLPGLKQFTPQQLFWMKYANMWCEHTEKSYLHVLRHFNMHSPGNVRATLPLTRSKEWAKDFSCPAPTKFDF</sequence>
<name>A0ABP1Q8M7_9HEXA</name>
<accession>A0ABP1Q8M7</accession>
<dbReference type="PANTHER" id="PTHR11733:SF222">
    <property type="entry name" value="IP12942P"/>
    <property type="match status" value="1"/>
</dbReference>
<dbReference type="PROSITE" id="PS51885">
    <property type="entry name" value="NEPRILYSIN"/>
    <property type="match status" value="1"/>
</dbReference>
<dbReference type="Proteomes" id="UP001642540">
    <property type="component" value="Unassembled WGS sequence"/>
</dbReference>
<protein>
    <recommendedName>
        <fullName evidence="14">Endothelin-converting enzyme 1</fullName>
    </recommendedName>
</protein>
<keyword evidence="6" id="KW-0378">Hydrolase</keyword>
<keyword evidence="13" id="KW-1185">Reference proteome</keyword>
<evidence type="ECO:0000259" key="11">
    <source>
        <dbReference type="Pfam" id="PF05649"/>
    </source>
</evidence>
<reference evidence="12 13" key="1">
    <citation type="submission" date="2024-08" db="EMBL/GenBank/DDBJ databases">
        <authorList>
            <person name="Cucini C."/>
            <person name="Frati F."/>
        </authorList>
    </citation>
    <scope>NUCLEOTIDE SEQUENCE [LARGE SCALE GENOMIC DNA]</scope>
</reference>
<evidence type="ECO:0000259" key="10">
    <source>
        <dbReference type="Pfam" id="PF01431"/>
    </source>
</evidence>
<keyword evidence="5" id="KW-0479">Metal-binding</keyword>
<proteinExistence type="inferred from homology"/>
<keyword evidence="7" id="KW-0862">Zinc</keyword>
<dbReference type="Pfam" id="PF05649">
    <property type="entry name" value="Peptidase_M13_N"/>
    <property type="match status" value="1"/>
</dbReference>
<dbReference type="PRINTS" id="PR00786">
    <property type="entry name" value="NEPRILYSIN"/>
</dbReference>
<comment type="subcellular location">
    <subcellularLocation>
        <location evidence="2">Cell membrane</location>
        <topology evidence="2">Single-pass type II membrane protein</topology>
    </subcellularLocation>
</comment>
<feature type="domain" description="Peptidase M13 C-terminal" evidence="10">
    <location>
        <begin position="530"/>
        <end position="732"/>
    </location>
</feature>
<dbReference type="Gene3D" id="1.10.1380.10">
    <property type="entry name" value="Neutral endopeptidase , domain2"/>
    <property type="match status" value="1"/>
</dbReference>
<comment type="caution">
    <text evidence="12">The sequence shown here is derived from an EMBL/GenBank/DDBJ whole genome shotgun (WGS) entry which is preliminary data.</text>
</comment>
<evidence type="ECO:0000313" key="12">
    <source>
        <dbReference type="EMBL" id="CAL8093726.1"/>
    </source>
</evidence>
<dbReference type="CDD" id="cd08662">
    <property type="entry name" value="M13"/>
    <property type="match status" value="1"/>
</dbReference>
<evidence type="ECO:0000256" key="1">
    <source>
        <dbReference type="ARBA" id="ARBA00001947"/>
    </source>
</evidence>